<evidence type="ECO:0000313" key="1">
    <source>
        <dbReference type="EMBL" id="TNN70201.1"/>
    </source>
</evidence>
<reference evidence="1 2" key="1">
    <citation type="submission" date="2019-03" db="EMBL/GenBank/DDBJ databases">
        <title>First draft genome of Liparis tanakae, snailfish: a comprehensive survey of snailfish specific genes.</title>
        <authorList>
            <person name="Kim W."/>
            <person name="Song I."/>
            <person name="Jeong J.-H."/>
            <person name="Kim D."/>
            <person name="Kim S."/>
            <person name="Ryu S."/>
            <person name="Song J.Y."/>
            <person name="Lee S.K."/>
        </authorList>
    </citation>
    <scope>NUCLEOTIDE SEQUENCE [LARGE SCALE GENOMIC DNA]</scope>
    <source>
        <tissue evidence="1">Muscle</tissue>
    </source>
</reference>
<gene>
    <name evidence="1" type="ORF">EYF80_019572</name>
</gene>
<dbReference type="EMBL" id="SRLO01000166">
    <property type="protein sequence ID" value="TNN70201.1"/>
    <property type="molecule type" value="Genomic_DNA"/>
</dbReference>
<accession>A0A4Z2HXA5</accession>
<keyword evidence="2" id="KW-1185">Reference proteome</keyword>
<organism evidence="1 2">
    <name type="scientific">Liparis tanakae</name>
    <name type="common">Tanaka's snailfish</name>
    <dbReference type="NCBI Taxonomy" id="230148"/>
    <lineage>
        <taxon>Eukaryota</taxon>
        <taxon>Metazoa</taxon>
        <taxon>Chordata</taxon>
        <taxon>Craniata</taxon>
        <taxon>Vertebrata</taxon>
        <taxon>Euteleostomi</taxon>
        <taxon>Actinopterygii</taxon>
        <taxon>Neopterygii</taxon>
        <taxon>Teleostei</taxon>
        <taxon>Neoteleostei</taxon>
        <taxon>Acanthomorphata</taxon>
        <taxon>Eupercaria</taxon>
        <taxon>Perciformes</taxon>
        <taxon>Cottioidei</taxon>
        <taxon>Cottales</taxon>
        <taxon>Liparidae</taxon>
        <taxon>Liparis</taxon>
    </lineage>
</organism>
<name>A0A4Z2HXA5_9TELE</name>
<proteinExistence type="predicted"/>
<dbReference type="AlphaFoldDB" id="A0A4Z2HXA5"/>
<evidence type="ECO:0000313" key="2">
    <source>
        <dbReference type="Proteomes" id="UP000314294"/>
    </source>
</evidence>
<protein>
    <submittedName>
        <fullName evidence="1">Uncharacterized protein</fullName>
    </submittedName>
</protein>
<comment type="caution">
    <text evidence="1">The sequence shown here is derived from an EMBL/GenBank/DDBJ whole genome shotgun (WGS) entry which is preliminary data.</text>
</comment>
<sequence length="150" mass="17886">MRDEVVVMKRLKGQRRGGMEREEEKKILSCLKNQKVGVRPESLAPLPRLERSQFATSPRRLYSRAREQDYQSNSDLHIKRISVALHFQPQRCCDAAIRLAERRQRFIVSVKPQLSTRWAFLFERFLFLCHSSFPLFEITRKKRKEELLII</sequence>
<dbReference type="Proteomes" id="UP000314294">
    <property type="component" value="Unassembled WGS sequence"/>
</dbReference>